<dbReference type="EMBL" id="FO203431">
    <property type="protein sequence ID" value="CCH85625.1"/>
    <property type="molecule type" value="Genomic_DNA"/>
</dbReference>
<dbReference type="Gene3D" id="2.160.20.10">
    <property type="entry name" value="Single-stranded right-handed beta-helix, Pectin lyase-like"/>
    <property type="match status" value="1"/>
</dbReference>
<gene>
    <name evidence="3" type="ordered locus">MODMU_0153</name>
</gene>
<evidence type="ECO:0000256" key="1">
    <source>
        <dbReference type="SAM" id="SignalP"/>
    </source>
</evidence>
<protein>
    <recommendedName>
        <fullName evidence="2">Periplasmic copper-binding protein NosD beta helix domain-containing protein</fullName>
    </recommendedName>
</protein>
<reference evidence="3 4" key="1">
    <citation type="journal article" date="2012" name="J. Bacteriol.">
        <title>Genome Sequence of Radiation-Resistant Modestobacter marinus Strain BC501, a Representative Actinobacterium That Thrives on Calcareous Stone Surfaces.</title>
        <authorList>
            <person name="Normand P."/>
            <person name="Gury J."/>
            <person name="Pujic P."/>
            <person name="Chouaia B."/>
            <person name="Crotti E."/>
            <person name="Brusetti L."/>
            <person name="Daffonchio D."/>
            <person name="Vacherie B."/>
            <person name="Barbe V."/>
            <person name="Medigue C."/>
            <person name="Calteau A."/>
            <person name="Ghodhbane-Gtari F."/>
            <person name="Essoussi I."/>
            <person name="Nouioui I."/>
            <person name="Abbassi-Ghozzi I."/>
            <person name="Gtari M."/>
        </authorList>
    </citation>
    <scope>NUCLEOTIDE SEQUENCE [LARGE SCALE GENOMIC DNA]</scope>
    <source>
        <strain evidence="4">BC 501</strain>
    </source>
</reference>
<dbReference type="eggNOG" id="COG3420">
    <property type="taxonomic scope" value="Bacteria"/>
</dbReference>
<dbReference type="InterPro" id="IPR007742">
    <property type="entry name" value="NosD_dom"/>
</dbReference>
<dbReference type="InterPro" id="IPR011050">
    <property type="entry name" value="Pectin_lyase_fold/virulence"/>
</dbReference>
<dbReference type="STRING" id="477641.MODMU_0153"/>
<keyword evidence="4" id="KW-1185">Reference proteome</keyword>
<evidence type="ECO:0000313" key="4">
    <source>
        <dbReference type="Proteomes" id="UP000006461"/>
    </source>
</evidence>
<sequence length="427" mass="44027">MRNTSKARKVRGPWGARSRAVVVAAGLMLAALPASAAVAGGHPGNTLTVQRGESIQAAVDKARSGDTIKIEAGDYREAVCVDRKGLTIVGAGAGATTISWPRWNTVRELPAVKPTPCWTAQEAADNEGDPTTLADDVSGLFFLNPNKPVSVSGLTTKNHPASGIAAWGANGYAVHDTAGIGHERYGVLAAASKNISITGNYEKGVVRAAPVLGGTAGIGLGDSDKAAADIIGNYVEGYNLGVFVRESRGGEITGNTVTGNCVGILFFDDSATEIPNTNGFVLGGDFAIKQNTSVANNRYCIAGRDGSQLVSGVGMSITNADHVQVLNNVIKDNRPVIPAGAAPINYPAGGLSLVSFAPPPGTSPPGAQAPGLVEYVDVIGNKFVNNKPVDIWLTRPIPGTLLQPAGPGIVFRDNRCSLSDPAWICGR</sequence>
<dbReference type="HOGENOM" id="CLU_642233_0_0_11"/>
<feature type="domain" description="Periplasmic copper-binding protein NosD beta helix" evidence="2">
    <location>
        <begin position="142"/>
        <end position="280"/>
    </location>
</feature>
<dbReference type="AlphaFoldDB" id="I4EQG2"/>
<dbReference type="InterPro" id="IPR012334">
    <property type="entry name" value="Pectin_lyas_fold"/>
</dbReference>
<dbReference type="KEGG" id="mmar:MODMU_0153"/>
<organism evidence="3 4">
    <name type="scientific">Modestobacter italicus (strain DSM 44449 / CECT 9708 / BC 501)</name>
    <dbReference type="NCBI Taxonomy" id="2732864"/>
    <lineage>
        <taxon>Bacteria</taxon>
        <taxon>Bacillati</taxon>
        <taxon>Actinomycetota</taxon>
        <taxon>Actinomycetes</taxon>
        <taxon>Geodermatophilales</taxon>
        <taxon>Geodermatophilaceae</taxon>
        <taxon>Modestobacter</taxon>
    </lineage>
</organism>
<dbReference type="Pfam" id="PF05048">
    <property type="entry name" value="NosD"/>
    <property type="match status" value="1"/>
</dbReference>
<proteinExistence type="predicted"/>
<dbReference type="Proteomes" id="UP000006461">
    <property type="component" value="Chromosome"/>
</dbReference>
<evidence type="ECO:0000313" key="3">
    <source>
        <dbReference type="EMBL" id="CCH85625.1"/>
    </source>
</evidence>
<name>I4EQG2_MODI5</name>
<keyword evidence="1" id="KW-0732">Signal</keyword>
<accession>I4EQG2</accession>
<feature type="chain" id="PRO_5003689195" description="Periplasmic copper-binding protein NosD beta helix domain-containing protein" evidence="1">
    <location>
        <begin position="37"/>
        <end position="427"/>
    </location>
</feature>
<evidence type="ECO:0000259" key="2">
    <source>
        <dbReference type="Pfam" id="PF05048"/>
    </source>
</evidence>
<feature type="signal peptide" evidence="1">
    <location>
        <begin position="1"/>
        <end position="36"/>
    </location>
</feature>
<dbReference type="SUPFAM" id="SSF51126">
    <property type="entry name" value="Pectin lyase-like"/>
    <property type="match status" value="1"/>
</dbReference>